<name>A0A923LJ74_9FIRM</name>
<organism evidence="1 2">
    <name type="scientific">Mediterraneibacter hominis</name>
    <dbReference type="NCBI Taxonomy" id="2763054"/>
    <lineage>
        <taxon>Bacteria</taxon>
        <taxon>Bacillati</taxon>
        <taxon>Bacillota</taxon>
        <taxon>Clostridia</taxon>
        <taxon>Lachnospirales</taxon>
        <taxon>Lachnospiraceae</taxon>
        <taxon>Mediterraneibacter</taxon>
    </lineage>
</organism>
<evidence type="ECO:0000313" key="2">
    <source>
        <dbReference type="Proteomes" id="UP000652477"/>
    </source>
</evidence>
<dbReference type="Proteomes" id="UP000652477">
    <property type="component" value="Unassembled WGS sequence"/>
</dbReference>
<dbReference type="RefSeq" id="WP_186876504.1">
    <property type="nucleotide sequence ID" value="NZ_JACOPF010000003.1"/>
</dbReference>
<gene>
    <name evidence="1" type="ORF">H8S37_13030</name>
</gene>
<dbReference type="AlphaFoldDB" id="A0A923LJ74"/>
<comment type="caution">
    <text evidence="1">The sequence shown here is derived from an EMBL/GenBank/DDBJ whole genome shotgun (WGS) entry which is preliminary data.</text>
</comment>
<accession>A0A923LJ74</accession>
<dbReference type="EMBL" id="JACOPF010000003">
    <property type="protein sequence ID" value="MBC5689833.1"/>
    <property type="molecule type" value="Genomic_DNA"/>
</dbReference>
<keyword evidence="2" id="KW-1185">Reference proteome</keyword>
<reference evidence="1" key="1">
    <citation type="submission" date="2020-08" db="EMBL/GenBank/DDBJ databases">
        <title>Genome public.</title>
        <authorList>
            <person name="Liu C."/>
            <person name="Sun Q."/>
        </authorList>
    </citation>
    <scope>NUCLEOTIDE SEQUENCE</scope>
    <source>
        <strain evidence="1">NSJ-55</strain>
    </source>
</reference>
<sequence length="55" mass="6599">MNRIVKKSRLPVERKWFCCPYPDCRQNLMIYDNTARCSGVYIRCKKCGREVKVEI</sequence>
<proteinExistence type="predicted"/>
<evidence type="ECO:0000313" key="1">
    <source>
        <dbReference type="EMBL" id="MBC5689833.1"/>
    </source>
</evidence>
<protein>
    <submittedName>
        <fullName evidence="1">Uncharacterized protein</fullName>
    </submittedName>
</protein>